<comment type="similarity">
    <text evidence="2 8">Belongs to the sodium:solute symporter (SSF) (TC 2.A.21) family.</text>
</comment>
<dbReference type="NCBIfam" id="NF007918">
    <property type="entry name" value="PRK10633.1"/>
    <property type="match status" value="1"/>
</dbReference>
<keyword evidence="7" id="KW-0739">Sodium transport</keyword>
<feature type="transmembrane region" description="Helical" evidence="9">
    <location>
        <begin position="120"/>
        <end position="140"/>
    </location>
</feature>
<dbReference type="AlphaFoldDB" id="A0A447RSY3"/>
<dbReference type="Pfam" id="PF06196">
    <property type="entry name" value="DUF997"/>
    <property type="match status" value="1"/>
</dbReference>
<dbReference type="Proteomes" id="UP000282433">
    <property type="component" value="Chromosome"/>
</dbReference>
<sequence>MDKRFVQAHKEARWALWLTLLYLAALAGRRLSAGVAIGFTGLPHWFEMACLLVPLLFILLCWAMVKLISAIFLWRTMMQFEVIIPLIAYLVVVFGLSLYAMRKRASGSFLNEYFLGSRSMGGFVLAMTLTATYISASSFIGGPGAAYKYGLGWVLLAMIQLPAIWLSLGVLGKNSPSLRVAIMLSPSMTCCLRAIRVACWSGWPA</sequence>
<dbReference type="InterPro" id="IPR010398">
    <property type="entry name" value="DUF997"/>
</dbReference>
<dbReference type="PANTHER" id="PTHR39174:SF1">
    <property type="entry name" value="INNER MEMBRANE PROTEIN"/>
    <property type="match status" value="1"/>
</dbReference>
<evidence type="ECO:0000313" key="10">
    <source>
        <dbReference type="EMBL" id="VEB02887.1"/>
    </source>
</evidence>
<evidence type="ECO:0000256" key="8">
    <source>
        <dbReference type="RuleBase" id="RU362091"/>
    </source>
</evidence>
<keyword evidence="4 9" id="KW-1133">Transmembrane helix</keyword>
<accession>A0A447RSY3</accession>
<feature type="transmembrane region" description="Helical" evidence="9">
    <location>
        <begin position="44"/>
        <end position="68"/>
    </location>
</feature>
<dbReference type="InterPro" id="IPR038377">
    <property type="entry name" value="Na/Glc_symporter_sf"/>
</dbReference>
<dbReference type="GO" id="GO:0022857">
    <property type="term" value="F:transmembrane transporter activity"/>
    <property type="evidence" value="ECO:0007669"/>
    <property type="project" value="InterPro"/>
</dbReference>
<name>A0A447RSY3_KLEPN</name>
<keyword evidence="3 9" id="KW-0812">Transmembrane</keyword>
<keyword evidence="7" id="KW-0813">Transport</keyword>
<dbReference type="PANTHER" id="PTHR39174">
    <property type="entry name" value="INNER MEMBRANE PROTEIN-RELATED"/>
    <property type="match status" value="1"/>
</dbReference>
<dbReference type="GO" id="GO:0006814">
    <property type="term" value="P:sodium ion transport"/>
    <property type="evidence" value="ECO:0007669"/>
    <property type="project" value="UniProtKB-KW"/>
</dbReference>
<dbReference type="Gene3D" id="1.20.1730.10">
    <property type="entry name" value="Sodium/glucose cotransporter"/>
    <property type="match status" value="1"/>
</dbReference>
<evidence type="ECO:0000256" key="3">
    <source>
        <dbReference type="ARBA" id="ARBA00022692"/>
    </source>
</evidence>
<gene>
    <name evidence="10" type="primary">panF_1</name>
    <name evidence="10" type="ORF">NCTC13635_03206</name>
</gene>
<dbReference type="EMBL" id="LR134162">
    <property type="protein sequence ID" value="VEB02887.1"/>
    <property type="molecule type" value="Genomic_DNA"/>
</dbReference>
<reference evidence="10 11" key="1">
    <citation type="submission" date="2018-12" db="EMBL/GenBank/DDBJ databases">
        <authorList>
            <consortium name="Pathogen Informatics"/>
        </authorList>
    </citation>
    <scope>NUCLEOTIDE SEQUENCE [LARGE SCALE GENOMIC DNA]</scope>
    <source>
        <strain evidence="10 11">NCTC13635</strain>
    </source>
</reference>
<feature type="transmembrane region" description="Helical" evidence="9">
    <location>
        <begin position="80"/>
        <end position="100"/>
    </location>
</feature>
<evidence type="ECO:0000256" key="9">
    <source>
        <dbReference type="SAM" id="Phobius"/>
    </source>
</evidence>
<dbReference type="InterPro" id="IPR001734">
    <property type="entry name" value="Na/solute_symporter"/>
</dbReference>
<evidence type="ECO:0000256" key="6">
    <source>
        <dbReference type="ARBA" id="ARBA00023136"/>
    </source>
</evidence>
<organism evidence="10 11">
    <name type="scientific">Klebsiella pneumoniae</name>
    <dbReference type="NCBI Taxonomy" id="573"/>
    <lineage>
        <taxon>Bacteria</taxon>
        <taxon>Pseudomonadati</taxon>
        <taxon>Pseudomonadota</taxon>
        <taxon>Gammaproteobacteria</taxon>
        <taxon>Enterobacterales</taxon>
        <taxon>Enterobacteriaceae</taxon>
        <taxon>Klebsiella/Raoultella group</taxon>
        <taxon>Klebsiella</taxon>
        <taxon>Klebsiella pneumoniae complex</taxon>
    </lineage>
</organism>
<evidence type="ECO:0000256" key="1">
    <source>
        <dbReference type="ARBA" id="ARBA00004141"/>
    </source>
</evidence>
<evidence type="ECO:0000256" key="2">
    <source>
        <dbReference type="ARBA" id="ARBA00006434"/>
    </source>
</evidence>
<dbReference type="Pfam" id="PF00474">
    <property type="entry name" value="SSF"/>
    <property type="match status" value="1"/>
</dbReference>
<keyword evidence="5" id="KW-0915">Sodium</keyword>
<dbReference type="GO" id="GO:0016020">
    <property type="term" value="C:membrane"/>
    <property type="evidence" value="ECO:0007669"/>
    <property type="project" value="UniProtKB-SubCell"/>
</dbReference>
<keyword evidence="6 9" id="KW-0472">Membrane</keyword>
<proteinExistence type="inferred from homology"/>
<feature type="transmembrane region" description="Helical" evidence="9">
    <location>
        <begin position="152"/>
        <end position="171"/>
    </location>
</feature>
<evidence type="ECO:0000256" key="5">
    <source>
        <dbReference type="ARBA" id="ARBA00023053"/>
    </source>
</evidence>
<evidence type="ECO:0000256" key="4">
    <source>
        <dbReference type="ARBA" id="ARBA00022989"/>
    </source>
</evidence>
<evidence type="ECO:0000313" key="11">
    <source>
        <dbReference type="Proteomes" id="UP000282433"/>
    </source>
</evidence>
<comment type="subcellular location">
    <subcellularLocation>
        <location evidence="1">Membrane</location>
        <topology evidence="1">Multi-pass membrane protein</topology>
    </subcellularLocation>
</comment>
<evidence type="ECO:0000256" key="7">
    <source>
        <dbReference type="ARBA" id="ARBA00023201"/>
    </source>
</evidence>
<protein>
    <submittedName>
        <fullName evidence="10">Sodium/panthothenate symporter</fullName>
    </submittedName>
</protein>
<keyword evidence="7" id="KW-0406">Ion transport</keyword>
<dbReference type="PROSITE" id="PS50283">
    <property type="entry name" value="NA_SOLUT_SYMP_3"/>
    <property type="match status" value="1"/>
</dbReference>